<evidence type="ECO:0000256" key="10">
    <source>
        <dbReference type="HAMAP-Rule" id="MF_01043"/>
    </source>
</evidence>
<keyword evidence="4 10" id="KW-0812">Transmembrane</keyword>
<evidence type="ECO:0000256" key="6">
    <source>
        <dbReference type="ARBA" id="ARBA00023098"/>
    </source>
</evidence>
<comment type="pathway">
    <text evidence="10">Lipid metabolism; phospholipid metabolism.</text>
</comment>
<keyword evidence="2 10" id="KW-0444">Lipid biosynthesis</keyword>
<evidence type="ECO:0000256" key="7">
    <source>
        <dbReference type="ARBA" id="ARBA00023136"/>
    </source>
</evidence>
<name>A0A7I8D2J7_9FIRM</name>
<dbReference type="EMBL" id="AP023321">
    <property type="protein sequence ID" value="BCI60215.1"/>
    <property type="molecule type" value="Genomic_DNA"/>
</dbReference>
<dbReference type="KEGG" id="sman:C12CBH8_08540"/>
<evidence type="ECO:0000313" key="12">
    <source>
        <dbReference type="Proteomes" id="UP000593890"/>
    </source>
</evidence>
<comment type="similarity">
    <text evidence="10">Belongs to the PlsY family.</text>
</comment>
<dbReference type="Pfam" id="PF02660">
    <property type="entry name" value="G3P_acyltransf"/>
    <property type="match status" value="1"/>
</dbReference>
<keyword evidence="8 10" id="KW-0594">Phospholipid biosynthesis</keyword>
<dbReference type="InterPro" id="IPR003811">
    <property type="entry name" value="G3P_acylTferase_PlsY"/>
</dbReference>
<evidence type="ECO:0000256" key="3">
    <source>
        <dbReference type="ARBA" id="ARBA00022679"/>
    </source>
</evidence>
<keyword evidence="12" id="KW-1185">Reference proteome</keyword>
<dbReference type="PANTHER" id="PTHR30309:SF0">
    <property type="entry name" value="GLYCEROL-3-PHOSPHATE ACYLTRANSFERASE-RELATED"/>
    <property type="match status" value="1"/>
</dbReference>
<dbReference type="PANTHER" id="PTHR30309">
    <property type="entry name" value="INNER MEMBRANE PROTEIN YGIH"/>
    <property type="match status" value="1"/>
</dbReference>
<evidence type="ECO:0000256" key="2">
    <source>
        <dbReference type="ARBA" id="ARBA00022516"/>
    </source>
</evidence>
<feature type="transmembrane region" description="Helical" evidence="10">
    <location>
        <begin position="164"/>
        <end position="184"/>
    </location>
</feature>
<organism evidence="11 12">
    <name type="scientific">Solibaculum mannosilyticum</name>
    <dbReference type="NCBI Taxonomy" id="2780922"/>
    <lineage>
        <taxon>Bacteria</taxon>
        <taxon>Bacillati</taxon>
        <taxon>Bacillota</taxon>
        <taxon>Clostridia</taxon>
        <taxon>Eubacteriales</taxon>
        <taxon>Oscillospiraceae</taxon>
        <taxon>Solibaculum</taxon>
    </lineage>
</organism>
<comment type="subcellular location">
    <subcellularLocation>
        <location evidence="10">Cell membrane</location>
        <topology evidence="10">Multi-pass membrane protein</topology>
    </subcellularLocation>
</comment>
<evidence type="ECO:0000256" key="4">
    <source>
        <dbReference type="ARBA" id="ARBA00022692"/>
    </source>
</evidence>
<keyword evidence="9 10" id="KW-1208">Phospholipid metabolism</keyword>
<dbReference type="GO" id="GO:0043772">
    <property type="term" value="F:acyl-phosphate glycerol-3-phosphate acyltransferase activity"/>
    <property type="evidence" value="ECO:0007669"/>
    <property type="project" value="UniProtKB-UniRule"/>
</dbReference>
<sequence>MEGILSFLTENGLAILLTAAVAYLLGSLNFAFIIVRLKTGKDIRTMGSGNAGTTNVLRNAGKIPALLTLIGDAGKAVLAVFAGRWIFMSLGSASASDVSLIVFGGYIAGVFCLFGHLFPLYFGFKGGKGVATTAGMLLVIDWRVMVFGVSIFIIVVLITRIVSLSSIIAGCSFPVASFVFSYFFDYQAGIYPLDTVIVSTVMSVLIAAIMVYMHKENMKRLRNHTEKRISFGGRKENA</sequence>
<gene>
    <name evidence="10 11" type="primary">plsY</name>
    <name evidence="11" type="ORF">C12CBH8_08540</name>
</gene>
<dbReference type="UniPathway" id="UPA00085"/>
<evidence type="ECO:0000256" key="5">
    <source>
        <dbReference type="ARBA" id="ARBA00022989"/>
    </source>
</evidence>
<comment type="subunit">
    <text evidence="10">Probably interacts with PlsX.</text>
</comment>
<evidence type="ECO:0000256" key="1">
    <source>
        <dbReference type="ARBA" id="ARBA00022475"/>
    </source>
</evidence>
<dbReference type="HAMAP" id="MF_01043">
    <property type="entry name" value="PlsY"/>
    <property type="match status" value="1"/>
</dbReference>
<dbReference type="Proteomes" id="UP000593890">
    <property type="component" value="Chromosome"/>
</dbReference>
<dbReference type="GO" id="GO:0008654">
    <property type="term" value="P:phospholipid biosynthetic process"/>
    <property type="evidence" value="ECO:0007669"/>
    <property type="project" value="UniProtKB-UniRule"/>
</dbReference>
<proteinExistence type="inferred from homology"/>
<protein>
    <recommendedName>
        <fullName evidence="10">Glycerol-3-phosphate acyltransferase</fullName>
    </recommendedName>
    <alternativeName>
        <fullName evidence="10">Acyl-PO4 G3P acyltransferase</fullName>
    </alternativeName>
    <alternativeName>
        <fullName evidence="10">Acyl-phosphate--glycerol-3-phosphate acyltransferase</fullName>
    </alternativeName>
    <alternativeName>
        <fullName evidence="10">G3P acyltransferase</fullName>
        <shortName evidence="10">GPAT</shortName>
        <ecNumber evidence="10">2.3.1.275</ecNumber>
    </alternativeName>
    <alternativeName>
        <fullName evidence="10">Lysophosphatidic acid synthase</fullName>
        <shortName evidence="10">LPA synthase</shortName>
    </alternativeName>
</protein>
<comment type="catalytic activity">
    <reaction evidence="10">
        <text>an acyl phosphate + sn-glycerol 3-phosphate = a 1-acyl-sn-glycero-3-phosphate + phosphate</text>
        <dbReference type="Rhea" id="RHEA:34075"/>
        <dbReference type="ChEBI" id="CHEBI:43474"/>
        <dbReference type="ChEBI" id="CHEBI:57597"/>
        <dbReference type="ChEBI" id="CHEBI:57970"/>
        <dbReference type="ChEBI" id="CHEBI:59918"/>
        <dbReference type="EC" id="2.3.1.275"/>
    </reaction>
</comment>
<feature type="transmembrane region" description="Helical" evidence="10">
    <location>
        <begin position="190"/>
        <end position="213"/>
    </location>
</feature>
<evidence type="ECO:0000313" key="11">
    <source>
        <dbReference type="EMBL" id="BCI60215.1"/>
    </source>
</evidence>
<feature type="transmembrane region" description="Helical" evidence="10">
    <location>
        <begin position="134"/>
        <end position="157"/>
    </location>
</feature>
<feature type="transmembrane region" description="Helical" evidence="10">
    <location>
        <begin position="12"/>
        <end position="35"/>
    </location>
</feature>
<accession>A0A7I8D2J7</accession>
<reference evidence="12" key="1">
    <citation type="submission" date="2020-07" db="EMBL/GenBank/DDBJ databases">
        <title>Complete genome sequencing of Clostridia bacterium strain 12CBH8.</title>
        <authorList>
            <person name="Sakamoto M."/>
            <person name="Murakami T."/>
            <person name="Mori H."/>
        </authorList>
    </citation>
    <scope>NUCLEOTIDE SEQUENCE [LARGE SCALE GENOMIC DNA]</scope>
    <source>
        <strain evidence="12">12CBH8</strain>
    </source>
</reference>
<feature type="transmembrane region" description="Helical" evidence="10">
    <location>
        <begin position="98"/>
        <end position="122"/>
    </location>
</feature>
<dbReference type="RefSeq" id="WP_215533632.1">
    <property type="nucleotide sequence ID" value="NZ_AP023321.1"/>
</dbReference>
<dbReference type="SMART" id="SM01207">
    <property type="entry name" value="G3P_acyltransf"/>
    <property type="match status" value="1"/>
</dbReference>
<dbReference type="EC" id="2.3.1.275" evidence="10"/>
<dbReference type="NCBIfam" id="TIGR00023">
    <property type="entry name" value="glycerol-3-phosphate 1-O-acyltransferase PlsY"/>
    <property type="match status" value="1"/>
</dbReference>
<keyword evidence="5 10" id="KW-1133">Transmembrane helix</keyword>
<dbReference type="GO" id="GO:0005886">
    <property type="term" value="C:plasma membrane"/>
    <property type="evidence" value="ECO:0007669"/>
    <property type="project" value="UniProtKB-SubCell"/>
</dbReference>
<keyword evidence="7 10" id="KW-0472">Membrane</keyword>
<dbReference type="AlphaFoldDB" id="A0A7I8D2J7"/>
<evidence type="ECO:0000256" key="9">
    <source>
        <dbReference type="ARBA" id="ARBA00023264"/>
    </source>
</evidence>
<keyword evidence="11" id="KW-0012">Acyltransferase</keyword>
<keyword evidence="3 10" id="KW-0808">Transferase</keyword>
<evidence type="ECO:0000256" key="8">
    <source>
        <dbReference type="ARBA" id="ARBA00023209"/>
    </source>
</evidence>
<keyword evidence="1 10" id="KW-1003">Cell membrane</keyword>
<keyword evidence="6 10" id="KW-0443">Lipid metabolism</keyword>
<comment type="function">
    <text evidence="10">Catalyzes the transfer of an acyl group from acyl-phosphate (acyl-PO(4)) to glycerol-3-phosphate (G3P) to form lysophosphatidic acid (LPA). This enzyme utilizes acyl-phosphate as fatty acyl donor, but not acyl-CoA or acyl-ACP.</text>
</comment>